<dbReference type="InterPro" id="IPR008949">
    <property type="entry name" value="Isoprenoid_synthase_dom_sf"/>
</dbReference>
<dbReference type="AlphaFoldDB" id="A0A9N7RJ57"/>
<sequence length="207" mass="22568">MSASICSNFLYKTRTISRSASSSIFLHHSNQNFKSIPSQTTGNRLFTHHQEVENAPNKETQESTNPKNQFDFKSYTLQKIRIVNRVLDSAVPIRNPIKILKPYSLLSGGKRICPIVCHAACHLVGGDESAAMPTACALEMNHAMSLIHDDLPSMDNDDLRRGKPSSHVVYGENVAVLAGPSLLALAFKHIAAATLGAPPGRIVRVVV</sequence>
<proteinExistence type="inferred from homology"/>
<name>A0A9N7RJ57_STRHE</name>
<reference evidence="5" key="1">
    <citation type="submission" date="2019-12" db="EMBL/GenBank/DDBJ databases">
        <authorList>
            <person name="Scholes J."/>
        </authorList>
    </citation>
    <scope>NUCLEOTIDE SEQUENCE</scope>
</reference>
<organism evidence="5 6">
    <name type="scientific">Striga hermonthica</name>
    <name type="common">Purple witchweed</name>
    <name type="synonym">Buchnera hermonthica</name>
    <dbReference type="NCBI Taxonomy" id="68872"/>
    <lineage>
        <taxon>Eukaryota</taxon>
        <taxon>Viridiplantae</taxon>
        <taxon>Streptophyta</taxon>
        <taxon>Embryophyta</taxon>
        <taxon>Tracheophyta</taxon>
        <taxon>Spermatophyta</taxon>
        <taxon>Magnoliopsida</taxon>
        <taxon>eudicotyledons</taxon>
        <taxon>Gunneridae</taxon>
        <taxon>Pentapetalae</taxon>
        <taxon>asterids</taxon>
        <taxon>lamiids</taxon>
        <taxon>Lamiales</taxon>
        <taxon>Orobanchaceae</taxon>
        <taxon>Buchnereae</taxon>
        <taxon>Striga</taxon>
    </lineage>
</organism>
<evidence type="ECO:0000256" key="3">
    <source>
        <dbReference type="ARBA" id="ARBA00022723"/>
    </source>
</evidence>
<dbReference type="PANTHER" id="PTHR43281">
    <property type="entry name" value="FARNESYL DIPHOSPHATE SYNTHASE"/>
    <property type="match status" value="1"/>
</dbReference>
<evidence type="ECO:0000256" key="2">
    <source>
        <dbReference type="ARBA" id="ARBA00006706"/>
    </source>
</evidence>
<keyword evidence="3" id="KW-0479">Metal-binding</keyword>
<dbReference type="Gene3D" id="1.10.600.10">
    <property type="entry name" value="Farnesyl Diphosphate Synthase"/>
    <property type="match status" value="1"/>
</dbReference>
<dbReference type="EMBL" id="CACSLK010027837">
    <property type="protein sequence ID" value="CAA0832810.1"/>
    <property type="molecule type" value="Genomic_DNA"/>
</dbReference>
<evidence type="ECO:0000256" key="4">
    <source>
        <dbReference type="ARBA" id="ARBA00022842"/>
    </source>
</evidence>
<dbReference type="InterPro" id="IPR033749">
    <property type="entry name" value="Polyprenyl_synt_CS"/>
</dbReference>
<gene>
    <name evidence="5" type="ORF">SHERM_28084</name>
</gene>
<keyword evidence="6" id="KW-1185">Reference proteome</keyword>
<comment type="caution">
    <text evidence="5">The sequence shown here is derived from an EMBL/GenBank/DDBJ whole genome shotgun (WGS) entry which is preliminary data.</text>
</comment>
<comment type="similarity">
    <text evidence="2">Belongs to the FPP/GGPP synthase family.</text>
</comment>
<dbReference type="InterPro" id="IPR000092">
    <property type="entry name" value="Polyprenyl_synt"/>
</dbReference>
<dbReference type="SUPFAM" id="SSF48576">
    <property type="entry name" value="Terpenoid synthases"/>
    <property type="match status" value="1"/>
</dbReference>
<protein>
    <submittedName>
        <fullName evidence="5">Heterodimeric geranylgeranyl pyrophosphate synthase large subunit 1- chloroplastic</fullName>
    </submittedName>
</protein>
<dbReference type="GO" id="GO:0004311">
    <property type="term" value="F:geranylgeranyl diphosphate synthase activity"/>
    <property type="evidence" value="ECO:0007669"/>
    <property type="project" value="TreeGrafter"/>
</dbReference>
<dbReference type="PANTHER" id="PTHR43281:SF24">
    <property type="entry name" value="OS07G0580900 PROTEIN"/>
    <property type="match status" value="1"/>
</dbReference>
<accession>A0A9N7RJ57</accession>
<dbReference type="PROSITE" id="PS00723">
    <property type="entry name" value="POLYPRENYL_SYNTHASE_1"/>
    <property type="match status" value="1"/>
</dbReference>
<evidence type="ECO:0000256" key="1">
    <source>
        <dbReference type="ARBA" id="ARBA00001946"/>
    </source>
</evidence>
<dbReference type="GO" id="GO:0046872">
    <property type="term" value="F:metal ion binding"/>
    <property type="evidence" value="ECO:0007669"/>
    <property type="project" value="UniProtKB-KW"/>
</dbReference>
<dbReference type="OrthoDB" id="6921389at2759"/>
<keyword evidence="4" id="KW-0460">Magnesium</keyword>
<dbReference type="GO" id="GO:0005737">
    <property type="term" value="C:cytoplasm"/>
    <property type="evidence" value="ECO:0007669"/>
    <property type="project" value="UniProtKB-ARBA"/>
</dbReference>
<evidence type="ECO:0000313" key="6">
    <source>
        <dbReference type="Proteomes" id="UP001153555"/>
    </source>
</evidence>
<comment type="cofactor">
    <cofactor evidence="1">
        <name>Mg(2+)</name>
        <dbReference type="ChEBI" id="CHEBI:18420"/>
    </cofactor>
</comment>
<dbReference type="GO" id="GO:0008299">
    <property type="term" value="P:isoprenoid biosynthetic process"/>
    <property type="evidence" value="ECO:0007669"/>
    <property type="project" value="InterPro"/>
</dbReference>
<evidence type="ECO:0000313" key="5">
    <source>
        <dbReference type="EMBL" id="CAA0832810.1"/>
    </source>
</evidence>
<dbReference type="Pfam" id="PF00348">
    <property type="entry name" value="polyprenyl_synt"/>
    <property type="match status" value="1"/>
</dbReference>
<dbReference type="Proteomes" id="UP001153555">
    <property type="component" value="Unassembled WGS sequence"/>
</dbReference>